<dbReference type="Proteomes" id="UP001596540">
    <property type="component" value="Unassembled WGS sequence"/>
</dbReference>
<keyword evidence="2" id="KW-1185">Reference proteome</keyword>
<reference evidence="2" key="1">
    <citation type="journal article" date="2019" name="Int. J. Syst. Evol. Microbiol.">
        <title>The Global Catalogue of Microorganisms (GCM) 10K type strain sequencing project: providing services to taxonomists for standard genome sequencing and annotation.</title>
        <authorList>
            <consortium name="The Broad Institute Genomics Platform"/>
            <consortium name="The Broad Institute Genome Sequencing Center for Infectious Disease"/>
            <person name="Wu L."/>
            <person name="Ma J."/>
        </authorList>
    </citation>
    <scope>NUCLEOTIDE SEQUENCE [LARGE SCALE GENOMIC DNA]</scope>
    <source>
        <strain evidence="2">CGMCC 4.7382</strain>
    </source>
</reference>
<proteinExistence type="predicted"/>
<gene>
    <name evidence="1" type="ORF">ACFQRF_26870</name>
</gene>
<name>A0ABW2KPZ8_9ACTN</name>
<evidence type="ECO:0000313" key="1">
    <source>
        <dbReference type="EMBL" id="MFC7331370.1"/>
    </source>
</evidence>
<protein>
    <submittedName>
        <fullName evidence="1">Uncharacterized protein</fullName>
    </submittedName>
</protein>
<sequence length="117" mass="13456">MIKALWSAEAIGGMSDSVRRPWVAEITGLSARYGLQREFLKARVDYTGANSRGTRGVKCWWTLEHGRYYQVRLFYSWGDEERCFVTVDADGDVIEVEQEEVERWIRDRLGVDSASTS</sequence>
<accession>A0ABW2KPZ8</accession>
<dbReference type="RefSeq" id="WP_379874174.1">
    <property type="nucleotide sequence ID" value="NZ_JBHTBH010000020.1"/>
</dbReference>
<dbReference type="EMBL" id="JBHTBH010000020">
    <property type="protein sequence ID" value="MFC7331370.1"/>
    <property type="molecule type" value="Genomic_DNA"/>
</dbReference>
<organism evidence="1 2">
    <name type="scientific">Marinactinospora rubrisoli</name>
    <dbReference type="NCBI Taxonomy" id="2715399"/>
    <lineage>
        <taxon>Bacteria</taxon>
        <taxon>Bacillati</taxon>
        <taxon>Actinomycetota</taxon>
        <taxon>Actinomycetes</taxon>
        <taxon>Streptosporangiales</taxon>
        <taxon>Nocardiopsidaceae</taxon>
        <taxon>Marinactinospora</taxon>
    </lineage>
</organism>
<comment type="caution">
    <text evidence="1">The sequence shown here is derived from an EMBL/GenBank/DDBJ whole genome shotgun (WGS) entry which is preliminary data.</text>
</comment>
<evidence type="ECO:0000313" key="2">
    <source>
        <dbReference type="Proteomes" id="UP001596540"/>
    </source>
</evidence>